<dbReference type="AlphaFoldDB" id="A0A4Q1SEY9"/>
<comment type="subcellular location">
    <subcellularLocation>
        <location evidence="1">Cell membrane</location>
        <topology evidence="1">Multi-pass membrane protein</topology>
    </subcellularLocation>
</comment>
<dbReference type="PANTHER" id="PTHR30250:SF11">
    <property type="entry name" value="O-ANTIGEN TRANSPORTER-RELATED"/>
    <property type="match status" value="1"/>
</dbReference>
<dbReference type="PANTHER" id="PTHR30250">
    <property type="entry name" value="PST FAMILY PREDICTED COLANIC ACID TRANSPORTER"/>
    <property type="match status" value="1"/>
</dbReference>
<protein>
    <submittedName>
        <fullName evidence="7">Flippase</fullName>
    </submittedName>
</protein>
<dbReference type="Proteomes" id="UP000290253">
    <property type="component" value="Unassembled WGS sequence"/>
</dbReference>
<feature type="transmembrane region" description="Helical" evidence="6">
    <location>
        <begin position="20"/>
        <end position="41"/>
    </location>
</feature>
<keyword evidence="5 6" id="KW-0472">Membrane</keyword>
<comment type="caution">
    <text evidence="7">The sequence shown here is derived from an EMBL/GenBank/DDBJ whole genome shotgun (WGS) entry which is preliminary data.</text>
</comment>
<feature type="transmembrane region" description="Helical" evidence="6">
    <location>
        <begin position="53"/>
        <end position="74"/>
    </location>
</feature>
<sequence>MSSILTNRPSSRRRLLENIFSLYMLQGLNYFIPMAVLPYLIRMLGVEMYGLVAFSQAFAQYFVIFTDYGFNFSATRYIAKHRDSSQDISDMFWQVYILKFGFLVAGMFILGALILMVPRLHHDYPYFLWAYLAVLGNVLFPQWYFQGIEKMKYISACTGIAKILSALALFVWVRHPQDGVLAVIFQSGGVLVAGALGFVIALHEIGGSFVLPAISSLRTTLRDGWHLFVSSAAISLYTNTNLVLVGLIAGNIQAGYFSVAEKIVRAMSGLISPAMQALFPHVNALLVQSHERALEMLTKLLRGVAGFTFLASTFLLLFARPLATLLFGKGTAEASIVVIRLIAFLPFLIGVSNVLGIQTMLPLGFDRPFSRILIISGLVNLAFGIPLIHFLGARGASISVLLTEAYVTLAMVLFLQRKNIHLFRSEFAG</sequence>
<dbReference type="Pfam" id="PF01943">
    <property type="entry name" value="Polysacc_synt"/>
    <property type="match status" value="1"/>
</dbReference>
<evidence type="ECO:0000256" key="6">
    <source>
        <dbReference type="SAM" id="Phobius"/>
    </source>
</evidence>
<evidence type="ECO:0000256" key="4">
    <source>
        <dbReference type="ARBA" id="ARBA00022989"/>
    </source>
</evidence>
<feature type="transmembrane region" description="Helical" evidence="6">
    <location>
        <begin position="300"/>
        <end position="322"/>
    </location>
</feature>
<dbReference type="CDD" id="cd13128">
    <property type="entry name" value="MATE_Wzx_like"/>
    <property type="match status" value="1"/>
</dbReference>
<dbReference type="RefSeq" id="WP_129208883.1">
    <property type="nucleotide sequence ID" value="NZ_BMGU01000004.1"/>
</dbReference>
<dbReference type="GO" id="GO:0005886">
    <property type="term" value="C:plasma membrane"/>
    <property type="evidence" value="ECO:0007669"/>
    <property type="project" value="UniProtKB-SubCell"/>
</dbReference>
<organism evidence="7 8">
    <name type="scientific">Silvibacterium dinghuense</name>
    <dbReference type="NCBI Taxonomy" id="1560006"/>
    <lineage>
        <taxon>Bacteria</taxon>
        <taxon>Pseudomonadati</taxon>
        <taxon>Acidobacteriota</taxon>
        <taxon>Terriglobia</taxon>
        <taxon>Terriglobales</taxon>
        <taxon>Acidobacteriaceae</taxon>
        <taxon>Silvibacterium</taxon>
    </lineage>
</organism>
<feature type="transmembrane region" description="Helical" evidence="6">
    <location>
        <begin position="95"/>
        <end position="118"/>
    </location>
</feature>
<reference evidence="7 8" key="1">
    <citation type="journal article" date="2016" name="Int. J. Syst. Evol. Microbiol.">
        <title>Acidipila dinghuensis sp. nov., an acidobacterium isolated from forest soil.</title>
        <authorList>
            <person name="Jiang Y.W."/>
            <person name="Wang J."/>
            <person name="Chen M.H."/>
            <person name="Lv Y.Y."/>
            <person name="Qiu L.H."/>
        </authorList>
    </citation>
    <scope>NUCLEOTIDE SEQUENCE [LARGE SCALE GENOMIC DNA]</scope>
    <source>
        <strain evidence="7 8">DHOF10</strain>
    </source>
</reference>
<dbReference type="InterPro" id="IPR050833">
    <property type="entry name" value="Poly_Biosynth_Transport"/>
</dbReference>
<dbReference type="InterPro" id="IPR002797">
    <property type="entry name" value="Polysacc_synth"/>
</dbReference>
<feature type="transmembrane region" description="Helical" evidence="6">
    <location>
        <begin position="369"/>
        <end position="390"/>
    </location>
</feature>
<feature type="transmembrane region" description="Helical" evidence="6">
    <location>
        <begin position="224"/>
        <end position="250"/>
    </location>
</feature>
<feature type="transmembrane region" description="Helical" evidence="6">
    <location>
        <begin position="396"/>
        <end position="415"/>
    </location>
</feature>
<keyword evidence="8" id="KW-1185">Reference proteome</keyword>
<proteinExistence type="predicted"/>
<keyword evidence="4 6" id="KW-1133">Transmembrane helix</keyword>
<keyword evidence="3 6" id="KW-0812">Transmembrane</keyword>
<feature type="transmembrane region" description="Helical" evidence="6">
    <location>
        <begin position="153"/>
        <end position="173"/>
    </location>
</feature>
<gene>
    <name evidence="7" type="ORF">ESZ00_14145</name>
</gene>
<feature type="transmembrane region" description="Helical" evidence="6">
    <location>
        <begin position="179"/>
        <end position="203"/>
    </location>
</feature>
<feature type="transmembrane region" description="Helical" evidence="6">
    <location>
        <begin position="270"/>
        <end position="288"/>
    </location>
</feature>
<accession>A0A4Q1SEY9</accession>
<evidence type="ECO:0000256" key="5">
    <source>
        <dbReference type="ARBA" id="ARBA00023136"/>
    </source>
</evidence>
<keyword evidence="2" id="KW-1003">Cell membrane</keyword>
<feature type="transmembrane region" description="Helical" evidence="6">
    <location>
        <begin position="334"/>
        <end position="357"/>
    </location>
</feature>
<evidence type="ECO:0000313" key="8">
    <source>
        <dbReference type="Proteomes" id="UP000290253"/>
    </source>
</evidence>
<name>A0A4Q1SEY9_9BACT</name>
<evidence type="ECO:0000256" key="1">
    <source>
        <dbReference type="ARBA" id="ARBA00004651"/>
    </source>
</evidence>
<evidence type="ECO:0000256" key="3">
    <source>
        <dbReference type="ARBA" id="ARBA00022692"/>
    </source>
</evidence>
<evidence type="ECO:0000313" key="7">
    <source>
        <dbReference type="EMBL" id="RXS95687.1"/>
    </source>
</evidence>
<evidence type="ECO:0000256" key="2">
    <source>
        <dbReference type="ARBA" id="ARBA00022475"/>
    </source>
</evidence>
<feature type="transmembrane region" description="Helical" evidence="6">
    <location>
        <begin position="124"/>
        <end position="141"/>
    </location>
</feature>
<dbReference type="OrthoDB" id="9815702at2"/>
<dbReference type="EMBL" id="SDMK01000002">
    <property type="protein sequence ID" value="RXS95687.1"/>
    <property type="molecule type" value="Genomic_DNA"/>
</dbReference>